<comment type="caution">
    <text evidence="1">The sequence shown here is derived from an EMBL/GenBank/DDBJ whole genome shotgun (WGS) entry which is preliminary data.</text>
</comment>
<proteinExistence type="predicted"/>
<evidence type="ECO:0000313" key="1">
    <source>
        <dbReference type="EMBL" id="KPA83354.1"/>
    </source>
</evidence>
<dbReference type="VEuPathDB" id="TriTrypDB:LpyrH10_04_5550"/>
<evidence type="ECO:0000313" key="2">
    <source>
        <dbReference type="Proteomes" id="UP000037923"/>
    </source>
</evidence>
<reference evidence="1 2" key="1">
    <citation type="submission" date="2015-07" db="EMBL/GenBank/DDBJ databases">
        <title>High-quality genome of monoxenous trypanosomatid Leptomonas pyrrhocoris.</title>
        <authorList>
            <person name="Flegontov P."/>
            <person name="Butenko A."/>
            <person name="Firsov S."/>
            <person name="Vlcek C."/>
            <person name="Logacheva M.D."/>
            <person name="Field M."/>
            <person name="Filatov D."/>
            <person name="Flegontova O."/>
            <person name="Gerasimov E."/>
            <person name="Jackson A.P."/>
            <person name="Kelly S."/>
            <person name="Opperdoes F."/>
            <person name="O'Reilly A."/>
            <person name="Votypka J."/>
            <person name="Yurchenko V."/>
            <person name="Lukes J."/>
        </authorList>
    </citation>
    <scope>NUCLEOTIDE SEQUENCE [LARGE SCALE GENOMIC DNA]</scope>
    <source>
        <strain evidence="1">H10</strain>
    </source>
</reference>
<dbReference type="GeneID" id="26903296"/>
<keyword evidence="2" id="KW-1185">Reference proteome</keyword>
<dbReference type="AlphaFoldDB" id="A0A0N0VGD3"/>
<dbReference type="EMBL" id="LGTL01000004">
    <property type="protein sequence ID" value="KPA83354.1"/>
    <property type="molecule type" value="Genomic_DNA"/>
</dbReference>
<name>A0A0N0VGD3_LEPPY</name>
<dbReference type="EMBL" id="LGTL01000004">
    <property type="protein sequence ID" value="KPA83353.1"/>
    <property type="molecule type" value="Genomic_DNA"/>
</dbReference>
<accession>A0A0N0VGD3</accession>
<organism evidence="1 2">
    <name type="scientific">Leptomonas pyrrhocoris</name>
    <name type="common">Firebug parasite</name>
    <dbReference type="NCBI Taxonomy" id="157538"/>
    <lineage>
        <taxon>Eukaryota</taxon>
        <taxon>Discoba</taxon>
        <taxon>Euglenozoa</taxon>
        <taxon>Kinetoplastea</taxon>
        <taxon>Metakinetoplastina</taxon>
        <taxon>Trypanosomatida</taxon>
        <taxon>Trypanosomatidae</taxon>
        <taxon>Leishmaniinae</taxon>
        <taxon>Leptomonas</taxon>
    </lineage>
</organism>
<protein>
    <submittedName>
        <fullName evidence="1">Uncharacterized protein</fullName>
    </submittedName>
</protein>
<sequence>MLPPHTVYSLVIRNHSDKKVKVAVTYADVEDNVHHAEISVPANGSATAEERTYKHGTAVFAMEVTKVAIVDATVQGPPSSLSAPFPSVYSPTKKYPIEIVKKNGAPALVTKESA</sequence>
<gene>
    <name evidence="1" type="ORF">ABB37_03005</name>
</gene>
<dbReference type="RefSeq" id="XP_015661792.1">
    <property type="nucleotide sequence ID" value="XM_015800190.1"/>
</dbReference>
<dbReference type="Proteomes" id="UP000037923">
    <property type="component" value="Unassembled WGS sequence"/>
</dbReference>
<dbReference type="RefSeq" id="XP_015661793.1">
    <property type="nucleotide sequence ID" value="XM_015800191.1"/>
</dbReference>